<reference evidence="3 4" key="1">
    <citation type="submission" date="2012-11" db="EMBL/GenBank/DDBJ databases">
        <title>Whole genome sequence of Acidisphaera rubrifaciens HS-AP3.</title>
        <authorList>
            <person name="Azuma Y."/>
            <person name="Higashiura N."/>
            <person name="Hirakawa H."/>
            <person name="Matsushita K."/>
        </authorList>
    </citation>
    <scope>NUCLEOTIDE SEQUENCE [LARGE SCALE GENOMIC DNA]</scope>
    <source>
        <strain evidence="3 4">HS-AP3</strain>
    </source>
</reference>
<keyword evidence="1" id="KW-1133">Transmembrane helix</keyword>
<feature type="transmembrane region" description="Helical" evidence="1">
    <location>
        <begin position="6"/>
        <end position="23"/>
    </location>
</feature>
<evidence type="ECO:0000313" key="3">
    <source>
        <dbReference type="EMBL" id="GAN76103.1"/>
    </source>
</evidence>
<dbReference type="NCBIfam" id="NF033779">
    <property type="entry name" value="Tim44_TimA_adap"/>
    <property type="match status" value="1"/>
</dbReference>
<keyword evidence="1" id="KW-0812">Transmembrane</keyword>
<dbReference type="Proteomes" id="UP000032680">
    <property type="component" value="Unassembled WGS sequence"/>
</dbReference>
<dbReference type="Pfam" id="PF04280">
    <property type="entry name" value="Tim44"/>
    <property type="match status" value="1"/>
</dbReference>
<dbReference type="RefSeq" id="WP_048859880.1">
    <property type="nucleotide sequence ID" value="NZ_BANB01000051.1"/>
</dbReference>
<dbReference type="Gene3D" id="3.10.450.240">
    <property type="match status" value="1"/>
</dbReference>
<proteinExistence type="predicted"/>
<keyword evidence="4" id="KW-1185">Reference proteome</keyword>
<evidence type="ECO:0000313" key="4">
    <source>
        <dbReference type="Proteomes" id="UP000032680"/>
    </source>
</evidence>
<dbReference type="AlphaFoldDB" id="A0A0D6P4J3"/>
<accession>A0A0D6P4J3</accession>
<dbReference type="OrthoDB" id="9798618at2"/>
<feature type="domain" description="Tim44-like" evidence="2">
    <location>
        <begin position="78"/>
        <end position="223"/>
    </location>
</feature>
<organism evidence="3 4">
    <name type="scientific">Acidisphaera rubrifaciens HS-AP3</name>
    <dbReference type="NCBI Taxonomy" id="1231350"/>
    <lineage>
        <taxon>Bacteria</taxon>
        <taxon>Pseudomonadati</taxon>
        <taxon>Pseudomonadota</taxon>
        <taxon>Alphaproteobacteria</taxon>
        <taxon>Acetobacterales</taxon>
        <taxon>Acetobacteraceae</taxon>
        <taxon>Acidisphaera</taxon>
    </lineage>
</organism>
<name>A0A0D6P4J3_9PROT</name>
<evidence type="ECO:0000259" key="2">
    <source>
        <dbReference type="SMART" id="SM00978"/>
    </source>
</evidence>
<gene>
    <name evidence="3" type="ORF">Asru_0051_15</name>
</gene>
<protein>
    <submittedName>
        <fullName evidence="3">Mitochondrial import inner membrane translocase subunit Tim44</fullName>
    </submittedName>
</protein>
<keyword evidence="1" id="KW-0472">Membrane</keyword>
<dbReference type="SMART" id="SM00978">
    <property type="entry name" value="Tim44"/>
    <property type="match status" value="1"/>
</dbReference>
<evidence type="ECO:0000256" key="1">
    <source>
        <dbReference type="SAM" id="Phobius"/>
    </source>
</evidence>
<dbReference type="InterPro" id="IPR007379">
    <property type="entry name" value="Tim44-like_dom"/>
</dbReference>
<dbReference type="EMBL" id="BANB01000051">
    <property type="protein sequence ID" value="GAN76103.1"/>
    <property type="molecule type" value="Genomic_DNA"/>
</dbReference>
<dbReference type="InterPro" id="IPR032710">
    <property type="entry name" value="NTF2-like_dom_sf"/>
</dbReference>
<sequence length="224" mass="23930">MGSANGFPIDLVLFGMIAAFLVLRLRSILGRRTGFERQGEAFRPAADTTGGRKAPVIDARAEPVAPPGRPLPDPAGPVGQTLLRMQTIDRSFTPAGFLAGAEKAFTLIVGAYAEGRRDTLRPLLGPEIFAAFDAAIAAREAAGETQVTEVRAITGASIEAARLHDTHASIDVRFVSDQVSYVRARDGAIASGADAVTELDDIWSFERDLTQRDPTWRLVSARSA</sequence>
<comment type="caution">
    <text evidence="3">The sequence shown here is derived from an EMBL/GenBank/DDBJ whole genome shotgun (WGS) entry which is preliminary data.</text>
</comment>
<dbReference type="SUPFAM" id="SSF54427">
    <property type="entry name" value="NTF2-like"/>
    <property type="match status" value="1"/>
</dbReference>